<keyword evidence="1" id="KW-0175">Coiled coil</keyword>
<feature type="coiled-coil region" evidence="1">
    <location>
        <begin position="188"/>
        <end position="215"/>
    </location>
</feature>
<evidence type="ECO:0000313" key="3">
    <source>
        <dbReference type="EMBL" id="EMR63888.1"/>
    </source>
</evidence>
<dbReference type="KEGG" id="ela:UCREL1_9155"/>
<dbReference type="HOGENOM" id="CLU_566236_0_0_1"/>
<evidence type="ECO:0000256" key="1">
    <source>
        <dbReference type="SAM" id="Coils"/>
    </source>
</evidence>
<gene>
    <name evidence="3" type="ORF">UCREL1_9155</name>
</gene>
<evidence type="ECO:0000256" key="2">
    <source>
        <dbReference type="SAM" id="MobiDB-lite"/>
    </source>
</evidence>
<accession>M7SHX7</accession>
<dbReference type="AlphaFoldDB" id="M7SHX7"/>
<organism evidence="3 4">
    <name type="scientific">Eutypa lata (strain UCR-EL1)</name>
    <name type="common">Grapevine dieback disease fungus</name>
    <name type="synonym">Eutypa armeniacae</name>
    <dbReference type="NCBI Taxonomy" id="1287681"/>
    <lineage>
        <taxon>Eukaryota</taxon>
        <taxon>Fungi</taxon>
        <taxon>Dikarya</taxon>
        <taxon>Ascomycota</taxon>
        <taxon>Pezizomycotina</taxon>
        <taxon>Sordariomycetes</taxon>
        <taxon>Xylariomycetidae</taxon>
        <taxon>Xylariales</taxon>
        <taxon>Diatrypaceae</taxon>
        <taxon>Eutypa</taxon>
    </lineage>
</organism>
<feature type="region of interest" description="Disordered" evidence="2">
    <location>
        <begin position="19"/>
        <end position="113"/>
    </location>
</feature>
<proteinExistence type="predicted"/>
<feature type="coiled-coil region" evidence="1">
    <location>
        <begin position="121"/>
        <end position="148"/>
    </location>
</feature>
<sequence length="482" mass="55245">MDTLRDMLKDALKRVFKPFNRREHLSKRKQPTSPGIFPRKRDGNHPGLFKRPRDSLGQGAVMANRNDSQAHRHKKNGSRLQEISVPKIPEDNKFVETGPSSSSKDTKTDDEGSEWQVMVSIQEVLRKLEHIESTVDQLKSEYMQGQQRFELSLDLLQKDVQRKSRLGGVTTEQHGHAQQQNGALVEKSKLLEEDNKELAQKNLELQAANDKYATKILSLQPVRTIVAAIDSWIGVQIYRAAGDEASEARFLQRMKENTTLTRPFRDAIQRDSELSNASRWPQYSSAIRLWVADSYHAMTAAPENQQHRAKALQHMTEKLAGFLYFLAPPKGEREFQKVLTEEIIEPTFRLQEGILCSSYHYYFSLQQASEVNKSVRACRSAKNLTDILDELDLRNVAENHSKLVFQKLEPQPSLNLFRSHFQSICPLYPALMFAGVESNRGPEEAIMVERQKMLVSWMPRGSKNSLHGQNTSWIHRLVQMKT</sequence>
<evidence type="ECO:0000313" key="4">
    <source>
        <dbReference type="Proteomes" id="UP000012174"/>
    </source>
</evidence>
<keyword evidence="4" id="KW-1185">Reference proteome</keyword>
<name>M7SHX7_EUTLA</name>
<protein>
    <submittedName>
        <fullName evidence="3">Uncharacterized protein</fullName>
    </submittedName>
</protein>
<dbReference type="EMBL" id="KB707146">
    <property type="protein sequence ID" value="EMR63888.1"/>
    <property type="molecule type" value="Genomic_DNA"/>
</dbReference>
<dbReference type="eggNOG" id="ENOG502SVPQ">
    <property type="taxonomic scope" value="Eukaryota"/>
</dbReference>
<dbReference type="Proteomes" id="UP000012174">
    <property type="component" value="Unassembled WGS sequence"/>
</dbReference>
<reference evidence="4" key="1">
    <citation type="journal article" date="2013" name="Genome Announc.">
        <title>Draft genome sequence of the grapevine dieback fungus Eutypa lata UCR-EL1.</title>
        <authorList>
            <person name="Blanco-Ulate B."/>
            <person name="Rolshausen P.E."/>
            <person name="Cantu D."/>
        </authorList>
    </citation>
    <scope>NUCLEOTIDE SEQUENCE [LARGE SCALE GENOMIC DNA]</scope>
    <source>
        <strain evidence="4">UCR-EL1</strain>
    </source>
</reference>